<accession>A0A1X2HEY5</accession>
<evidence type="ECO:0000313" key="4">
    <source>
        <dbReference type="Proteomes" id="UP000242180"/>
    </source>
</evidence>
<dbReference type="AlphaFoldDB" id="A0A1X2HEY5"/>
<dbReference type="STRING" id="13706.A0A1X2HEY5"/>
<protein>
    <recommendedName>
        <fullName evidence="2">F-box/LRR-repeat protein 15-like leucin rich repeat domain-containing protein</fullName>
    </recommendedName>
</protein>
<dbReference type="PANTHER" id="PTHR13318">
    <property type="entry name" value="PARTNER OF PAIRED, ISOFORM B-RELATED"/>
    <property type="match status" value="1"/>
</dbReference>
<feature type="region of interest" description="Disordered" evidence="1">
    <location>
        <begin position="109"/>
        <end position="143"/>
    </location>
</feature>
<evidence type="ECO:0000313" key="3">
    <source>
        <dbReference type="EMBL" id="ORY96866.1"/>
    </source>
</evidence>
<dbReference type="Proteomes" id="UP000242180">
    <property type="component" value="Unassembled WGS sequence"/>
</dbReference>
<dbReference type="Gene3D" id="3.80.10.10">
    <property type="entry name" value="Ribonuclease Inhibitor"/>
    <property type="match status" value="2"/>
</dbReference>
<dbReference type="Pfam" id="PF25372">
    <property type="entry name" value="DUF7885"/>
    <property type="match status" value="1"/>
</dbReference>
<evidence type="ECO:0000256" key="1">
    <source>
        <dbReference type="SAM" id="MobiDB-lite"/>
    </source>
</evidence>
<sequence length="407" mass="45838">MDLFNVNLERTHLALRLPEIVGNILSFLVDHPTSTTTKGTLASIYPCLLVNRLWNDCALRVMMRHPVFEDNRHDINAFFKFADMICNAPVSGNNPVLSRKPSLAATLAVATPPPPRKSPSEQPRSTSSNNHADESRSSMDDWPLFPTTRRTALTMNHQARLGTARRSLRSLSLRKIKEKTILGPLQMLGRQATHLEKLEIYICDTIMDVNILPFVSHGRLTVLTLAGCHNITDALILRVAEHCRELEHLDLRACGQVSDTSISAIARNCPRLRHLNVGRVRDRDRITGRSISLIARHTEVAVLGLAGCDIDDECMLLLAKHRNAGLERISVNNCYRLTNKALQAHVRLCHKLCVFELKECHYINDWASVAELVRRRVLLTLCEQQNRACSDWAKKNGMTLNVKPPLK</sequence>
<evidence type="ECO:0000259" key="2">
    <source>
        <dbReference type="Pfam" id="PF25372"/>
    </source>
</evidence>
<gene>
    <name evidence="3" type="ORF">BCR43DRAFT_548573</name>
</gene>
<dbReference type="InterPro" id="IPR057207">
    <property type="entry name" value="FBXL15_LRR"/>
</dbReference>
<comment type="caution">
    <text evidence="3">The sequence shown here is derived from an EMBL/GenBank/DDBJ whole genome shotgun (WGS) entry which is preliminary data.</text>
</comment>
<dbReference type="OrthoDB" id="550575at2759"/>
<feature type="domain" description="F-box/LRR-repeat protein 15-like leucin rich repeat" evidence="2">
    <location>
        <begin position="192"/>
        <end position="373"/>
    </location>
</feature>
<organism evidence="3 4">
    <name type="scientific">Syncephalastrum racemosum</name>
    <name type="common">Filamentous fungus</name>
    <dbReference type="NCBI Taxonomy" id="13706"/>
    <lineage>
        <taxon>Eukaryota</taxon>
        <taxon>Fungi</taxon>
        <taxon>Fungi incertae sedis</taxon>
        <taxon>Mucoromycota</taxon>
        <taxon>Mucoromycotina</taxon>
        <taxon>Mucoromycetes</taxon>
        <taxon>Mucorales</taxon>
        <taxon>Syncephalastraceae</taxon>
        <taxon>Syncephalastrum</taxon>
    </lineage>
</organism>
<dbReference type="GO" id="GO:0019005">
    <property type="term" value="C:SCF ubiquitin ligase complex"/>
    <property type="evidence" value="ECO:0007669"/>
    <property type="project" value="TreeGrafter"/>
</dbReference>
<proteinExistence type="predicted"/>
<dbReference type="EMBL" id="MCGN01000005">
    <property type="protein sequence ID" value="ORY96866.1"/>
    <property type="molecule type" value="Genomic_DNA"/>
</dbReference>
<dbReference type="PANTHER" id="PTHR13318:SF95">
    <property type="entry name" value="F-BOX PROTEIN YLR352W"/>
    <property type="match status" value="1"/>
</dbReference>
<dbReference type="SMART" id="SM00367">
    <property type="entry name" value="LRR_CC"/>
    <property type="match status" value="5"/>
</dbReference>
<dbReference type="InterPro" id="IPR032675">
    <property type="entry name" value="LRR_dom_sf"/>
</dbReference>
<name>A0A1X2HEY5_SYNRA</name>
<keyword evidence="4" id="KW-1185">Reference proteome</keyword>
<reference evidence="3 4" key="1">
    <citation type="submission" date="2016-07" db="EMBL/GenBank/DDBJ databases">
        <title>Pervasive Adenine N6-methylation of Active Genes in Fungi.</title>
        <authorList>
            <consortium name="DOE Joint Genome Institute"/>
            <person name="Mondo S.J."/>
            <person name="Dannebaum R.O."/>
            <person name="Kuo R.C."/>
            <person name="Labutti K."/>
            <person name="Haridas S."/>
            <person name="Kuo A."/>
            <person name="Salamov A."/>
            <person name="Ahrendt S.R."/>
            <person name="Lipzen A."/>
            <person name="Sullivan W."/>
            <person name="Andreopoulos W.B."/>
            <person name="Clum A."/>
            <person name="Lindquist E."/>
            <person name="Daum C."/>
            <person name="Ramamoorthy G.K."/>
            <person name="Gryganskyi A."/>
            <person name="Culley D."/>
            <person name="Magnuson J.K."/>
            <person name="James T.Y."/>
            <person name="O'Malley M.A."/>
            <person name="Stajich J.E."/>
            <person name="Spatafora J.W."/>
            <person name="Visel A."/>
            <person name="Grigoriev I.V."/>
        </authorList>
    </citation>
    <scope>NUCLEOTIDE SEQUENCE [LARGE SCALE GENOMIC DNA]</scope>
    <source>
        <strain evidence="3 4">NRRL 2496</strain>
    </source>
</reference>
<dbReference type="InParanoid" id="A0A1X2HEY5"/>
<dbReference type="SUPFAM" id="SSF52047">
    <property type="entry name" value="RNI-like"/>
    <property type="match status" value="1"/>
</dbReference>
<dbReference type="GO" id="GO:0031146">
    <property type="term" value="P:SCF-dependent proteasomal ubiquitin-dependent protein catabolic process"/>
    <property type="evidence" value="ECO:0007669"/>
    <property type="project" value="TreeGrafter"/>
</dbReference>
<dbReference type="InterPro" id="IPR006553">
    <property type="entry name" value="Leu-rich_rpt_Cys-con_subtyp"/>
</dbReference>
<dbReference type="OMA" id="KECHWVD"/>